<dbReference type="Proteomes" id="UP001497497">
    <property type="component" value="Unassembled WGS sequence"/>
</dbReference>
<dbReference type="PANTHER" id="PTHR46224">
    <property type="entry name" value="ANKYRIN REPEAT FAMILY PROTEIN"/>
    <property type="match status" value="1"/>
</dbReference>
<proteinExistence type="predicted"/>
<gene>
    <name evidence="2" type="ORF">GSLYS_00011743001</name>
</gene>
<accession>A0AAV2HUP0</accession>
<feature type="repeat" description="ANK" evidence="1">
    <location>
        <begin position="193"/>
        <end position="226"/>
    </location>
</feature>
<dbReference type="InterPro" id="IPR051616">
    <property type="entry name" value="Cul2-RING_E3_ligase_SR"/>
</dbReference>
<dbReference type="AlphaFoldDB" id="A0AAV2HUP0"/>
<dbReference type="InterPro" id="IPR002110">
    <property type="entry name" value="Ankyrin_rpt"/>
</dbReference>
<keyword evidence="3" id="KW-1185">Reference proteome</keyword>
<dbReference type="Pfam" id="PF00023">
    <property type="entry name" value="Ank"/>
    <property type="match status" value="1"/>
</dbReference>
<dbReference type="Gene3D" id="1.25.40.20">
    <property type="entry name" value="Ankyrin repeat-containing domain"/>
    <property type="match status" value="4"/>
</dbReference>
<dbReference type="PROSITE" id="PS50297">
    <property type="entry name" value="ANK_REP_REGION"/>
    <property type="match status" value="5"/>
</dbReference>
<feature type="repeat" description="ANK" evidence="1">
    <location>
        <begin position="330"/>
        <end position="362"/>
    </location>
</feature>
<dbReference type="InterPro" id="IPR036770">
    <property type="entry name" value="Ankyrin_rpt-contain_sf"/>
</dbReference>
<feature type="repeat" description="ANK" evidence="1">
    <location>
        <begin position="294"/>
        <end position="329"/>
    </location>
</feature>
<evidence type="ECO:0000313" key="2">
    <source>
        <dbReference type="EMBL" id="CAL1537868.1"/>
    </source>
</evidence>
<dbReference type="Pfam" id="PF12796">
    <property type="entry name" value="Ank_2"/>
    <property type="match status" value="2"/>
</dbReference>
<dbReference type="PANTHER" id="PTHR46224:SF64">
    <property type="entry name" value="IQ MOTIF AND ANKYRIN REPEAT DOMAIN-CONTAINING PROTEIN 1"/>
    <property type="match status" value="1"/>
</dbReference>
<reference evidence="2 3" key="1">
    <citation type="submission" date="2024-04" db="EMBL/GenBank/DDBJ databases">
        <authorList>
            <consortium name="Genoscope - CEA"/>
            <person name="William W."/>
        </authorList>
    </citation>
    <scope>NUCLEOTIDE SEQUENCE [LARGE SCALE GENOMIC DNA]</scope>
</reference>
<dbReference type="SUPFAM" id="SSF48403">
    <property type="entry name" value="Ankyrin repeat"/>
    <property type="match status" value="2"/>
</dbReference>
<dbReference type="SMART" id="SM00248">
    <property type="entry name" value="ANK"/>
    <property type="match status" value="10"/>
</dbReference>
<sequence>MYKLRKDHPDDYEGSSLDVALRNEQIDCAQVLLVNGAKIDQEFAVWHAGVEGKTRTLHFLMRNFPNCANNAMMNDRKDLLHVAVEKGHNQIVALLLDAGVDVNYVHNKKTPLMVAYHHEMIELLLNRGCVVNIKTDTTALINVLSDEYITKLKEKFHFMKPHENSNVNVFLYVQEIMSILLKYGSNINSSNDDGRTALMVGSEIEGTLGILKLLVDNGADINLRDTDGNAALHRAVHSGRTENVKLLLESGADVNLRDAIGSTPLHYAMESCGASESLNILLEHGADVNAQDNQGNTPLMILSNICFFSTENVIRTLVKAGSSVNQRNKSGMTVLMMFVHECDKDILHILLDSGADINAEVSDIVGKKTALSILLAEKNLPGRDDCLEAAEFMLDHGATARHVKPSIIHRAVANSHERFVQKLIQGGLAPQDIYLESNRIWPTGVVSPLSIALYTNNVRLARHFIGNWYLTKSDICNLSRNGSIIIWFMDLYKNSECLSLIQESQPLSLTLLSFIAVSTSIGVGHDRGKRIEATQLPWDLKDRLLFRNVRFDAEDGNKEHLKVIHYLAKRSPLNDYEMTNFVFTDSEVSEDDDDDSNAYSSDSD</sequence>
<dbReference type="PROSITE" id="PS50088">
    <property type="entry name" value="ANK_REPEAT"/>
    <property type="match status" value="6"/>
</dbReference>
<name>A0AAV2HUP0_LYMST</name>
<evidence type="ECO:0000256" key="1">
    <source>
        <dbReference type="PROSITE-ProRule" id="PRU00023"/>
    </source>
</evidence>
<protein>
    <submittedName>
        <fullName evidence="2">Uncharacterized protein</fullName>
    </submittedName>
</protein>
<comment type="caution">
    <text evidence="2">The sequence shown here is derived from an EMBL/GenBank/DDBJ whole genome shotgun (WGS) entry which is preliminary data.</text>
</comment>
<feature type="repeat" description="ANK" evidence="1">
    <location>
        <begin position="227"/>
        <end position="259"/>
    </location>
</feature>
<feature type="repeat" description="ANK" evidence="1">
    <location>
        <begin position="75"/>
        <end position="107"/>
    </location>
</feature>
<evidence type="ECO:0000313" key="3">
    <source>
        <dbReference type="Proteomes" id="UP001497497"/>
    </source>
</evidence>
<dbReference type="EMBL" id="CAXITT010000278">
    <property type="protein sequence ID" value="CAL1537868.1"/>
    <property type="molecule type" value="Genomic_DNA"/>
</dbReference>
<feature type="repeat" description="ANK" evidence="1">
    <location>
        <begin position="260"/>
        <end position="293"/>
    </location>
</feature>
<organism evidence="2 3">
    <name type="scientific">Lymnaea stagnalis</name>
    <name type="common">Great pond snail</name>
    <name type="synonym">Helix stagnalis</name>
    <dbReference type="NCBI Taxonomy" id="6523"/>
    <lineage>
        <taxon>Eukaryota</taxon>
        <taxon>Metazoa</taxon>
        <taxon>Spiralia</taxon>
        <taxon>Lophotrochozoa</taxon>
        <taxon>Mollusca</taxon>
        <taxon>Gastropoda</taxon>
        <taxon>Heterobranchia</taxon>
        <taxon>Euthyneura</taxon>
        <taxon>Panpulmonata</taxon>
        <taxon>Hygrophila</taxon>
        <taxon>Lymnaeoidea</taxon>
        <taxon>Lymnaeidae</taxon>
        <taxon>Lymnaea</taxon>
    </lineage>
</organism>
<keyword evidence="1" id="KW-0040">ANK repeat</keyword>